<dbReference type="NCBIfam" id="NF003743">
    <property type="entry name" value="PRK05340.1"/>
    <property type="match status" value="1"/>
</dbReference>
<dbReference type="InterPro" id="IPR010138">
    <property type="entry name" value="UDP-diacylglucosamine_Hdrlase"/>
</dbReference>
<gene>
    <name evidence="11" type="ORF">MGWOODY_XGa674</name>
</gene>
<dbReference type="GO" id="GO:0008758">
    <property type="term" value="F:UDP-2,3-diacylglucosamine hydrolase activity"/>
    <property type="evidence" value="ECO:0007669"/>
    <property type="project" value="TreeGrafter"/>
</dbReference>
<evidence type="ECO:0000256" key="6">
    <source>
        <dbReference type="ARBA" id="ARBA00022801"/>
    </source>
</evidence>
<keyword evidence="7" id="KW-0443">Lipid metabolism</keyword>
<dbReference type="InterPro" id="IPR029052">
    <property type="entry name" value="Metallo-depent_PP-like"/>
</dbReference>
<dbReference type="HAMAP" id="MF_00575">
    <property type="entry name" value="LpxH"/>
    <property type="match status" value="1"/>
</dbReference>
<dbReference type="CDD" id="cd07398">
    <property type="entry name" value="MPP_YbbF-LpxH"/>
    <property type="match status" value="1"/>
</dbReference>
<evidence type="ECO:0000256" key="9">
    <source>
        <dbReference type="ARBA" id="ARBA00023211"/>
    </source>
</evidence>
<sequence>MSIAFISDLHLTPDQTALGDRFSDYLSDLAVLGIQQLFILGDLFEYWLGDDASEHLGQSDYERILKDTSSTGMTISVLHGNRDFLLGPEFSKRTGCALIKEPFLLETRGCKALLLHGDSLCTDDIEHQAFRKAVRTQDWQLNFLRKPIQERDKLAQTVRYRSEYGKSTKPLNIMDVNQSAVVDEFNQTSARVMIHGHTHRPGIHRIELNDRDTAYRVVLGDWANAPSAAVLKDNLITLYYGDQREELVLTQ</sequence>
<evidence type="ECO:0000256" key="2">
    <source>
        <dbReference type="ARBA" id="ARBA00022516"/>
    </source>
</evidence>
<dbReference type="NCBIfam" id="TIGR01854">
    <property type="entry name" value="lipid_A_lpxH"/>
    <property type="match status" value="1"/>
</dbReference>
<evidence type="ECO:0000256" key="3">
    <source>
        <dbReference type="ARBA" id="ARBA00022519"/>
    </source>
</evidence>
<dbReference type="InterPro" id="IPR004843">
    <property type="entry name" value="Calcineurin-like_PHP"/>
</dbReference>
<dbReference type="InterPro" id="IPR043461">
    <property type="entry name" value="LpxH-like"/>
</dbReference>
<evidence type="ECO:0000256" key="8">
    <source>
        <dbReference type="ARBA" id="ARBA00023136"/>
    </source>
</evidence>
<dbReference type="GO" id="GO:0009245">
    <property type="term" value="P:lipid A biosynthetic process"/>
    <property type="evidence" value="ECO:0007669"/>
    <property type="project" value="UniProtKB-KW"/>
</dbReference>
<dbReference type="Gene3D" id="3.60.21.10">
    <property type="match status" value="1"/>
</dbReference>
<keyword evidence="6 11" id="KW-0378">Hydrolase</keyword>
<keyword evidence="2" id="KW-0444">Lipid biosynthesis</keyword>
<dbReference type="PANTHER" id="PTHR34990:SF1">
    <property type="entry name" value="UDP-2,3-DIACYLGLUCOSAMINE HYDROLASE"/>
    <property type="match status" value="1"/>
</dbReference>
<evidence type="ECO:0000259" key="10">
    <source>
        <dbReference type="Pfam" id="PF00149"/>
    </source>
</evidence>
<dbReference type="AlphaFoldDB" id="A0A170PS01"/>
<evidence type="ECO:0000256" key="1">
    <source>
        <dbReference type="ARBA" id="ARBA00022475"/>
    </source>
</evidence>
<protein>
    <submittedName>
        <fullName evidence="11">UDP-2,3-diacylglucosamine diphosphatase</fullName>
        <ecNumber evidence="11">3.6.1.54</ecNumber>
    </submittedName>
</protein>
<keyword evidence="8" id="KW-0472">Membrane</keyword>
<dbReference type="EC" id="3.6.1.54" evidence="11"/>
<keyword evidence="5" id="KW-0479">Metal-binding</keyword>
<keyword evidence="1" id="KW-1003">Cell membrane</keyword>
<name>A0A170PS01_9ZZZZ</name>
<organism evidence="11">
    <name type="scientific">hydrothermal vent metagenome</name>
    <dbReference type="NCBI Taxonomy" id="652676"/>
    <lineage>
        <taxon>unclassified sequences</taxon>
        <taxon>metagenomes</taxon>
        <taxon>ecological metagenomes</taxon>
    </lineage>
</organism>
<evidence type="ECO:0000256" key="4">
    <source>
        <dbReference type="ARBA" id="ARBA00022556"/>
    </source>
</evidence>
<keyword evidence="9" id="KW-0464">Manganese</keyword>
<keyword evidence="3" id="KW-0997">Cell inner membrane</keyword>
<proteinExistence type="inferred from homology"/>
<dbReference type="EMBL" id="CZRL01000104">
    <property type="protein sequence ID" value="CUS54237.1"/>
    <property type="molecule type" value="Genomic_DNA"/>
</dbReference>
<dbReference type="PANTHER" id="PTHR34990">
    <property type="entry name" value="UDP-2,3-DIACYLGLUCOSAMINE HYDROLASE-RELATED"/>
    <property type="match status" value="1"/>
</dbReference>
<accession>A0A170PS01</accession>
<dbReference type="GO" id="GO:0016020">
    <property type="term" value="C:membrane"/>
    <property type="evidence" value="ECO:0007669"/>
    <property type="project" value="GOC"/>
</dbReference>
<reference evidence="11" key="1">
    <citation type="submission" date="2015-10" db="EMBL/GenBank/DDBJ databases">
        <authorList>
            <person name="Gilbert D.G."/>
        </authorList>
    </citation>
    <scope>NUCLEOTIDE SEQUENCE</scope>
</reference>
<dbReference type="GO" id="GO:0046872">
    <property type="term" value="F:metal ion binding"/>
    <property type="evidence" value="ECO:0007669"/>
    <property type="project" value="UniProtKB-KW"/>
</dbReference>
<evidence type="ECO:0000256" key="5">
    <source>
        <dbReference type="ARBA" id="ARBA00022723"/>
    </source>
</evidence>
<evidence type="ECO:0000256" key="7">
    <source>
        <dbReference type="ARBA" id="ARBA00023098"/>
    </source>
</evidence>
<feature type="domain" description="Calcineurin-like phosphoesterase" evidence="10">
    <location>
        <begin position="1"/>
        <end position="201"/>
    </location>
</feature>
<dbReference type="GO" id="GO:0005737">
    <property type="term" value="C:cytoplasm"/>
    <property type="evidence" value="ECO:0007669"/>
    <property type="project" value="InterPro"/>
</dbReference>
<dbReference type="Pfam" id="PF00149">
    <property type="entry name" value="Metallophos"/>
    <property type="match status" value="1"/>
</dbReference>
<evidence type="ECO:0000313" key="11">
    <source>
        <dbReference type="EMBL" id="CUS54237.1"/>
    </source>
</evidence>
<dbReference type="SUPFAM" id="SSF56300">
    <property type="entry name" value="Metallo-dependent phosphatases"/>
    <property type="match status" value="1"/>
</dbReference>
<keyword evidence="4" id="KW-0441">Lipid A biosynthesis</keyword>